<sequence>MLELSKTLPLLSELVCNVTGIASIPDFDVMFARYIKQLHLTHYPLNRKLNIVQVLLCLSKSSRDLAKYAITLAVLCPDFVLVTVEKVYRYMYNRHIQGVLEIGELYEHAHRIESLIYKE</sequence>
<name>A0ACC1I5P7_9FUNG</name>
<reference evidence="1" key="1">
    <citation type="submission" date="2022-07" db="EMBL/GenBank/DDBJ databases">
        <title>Phylogenomic reconstructions and comparative analyses of Kickxellomycotina fungi.</title>
        <authorList>
            <person name="Reynolds N.K."/>
            <person name="Stajich J.E."/>
            <person name="Barry K."/>
            <person name="Grigoriev I.V."/>
            <person name="Crous P."/>
            <person name="Smith M.E."/>
        </authorList>
    </citation>
    <scope>NUCLEOTIDE SEQUENCE</scope>
    <source>
        <strain evidence="1">Benny 63K</strain>
    </source>
</reference>
<evidence type="ECO:0000313" key="2">
    <source>
        <dbReference type="Proteomes" id="UP001150581"/>
    </source>
</evidence>
<accession>A0ACC1I5P7</accession>
<comment type="caution">
    <text evidence="1">The sequence shown here is derived from an EMBL/GenBank/DDBJ whole genome shotgun (WGS) entry which is preliminary data.</text>
</comment>
<dbReference type="Proteomes" id="UP001150581">
    <property type="component" value="Unassembled WGS sequence"/>
</dbReference>
<gene>
    <name evidence="1" type="ORF">LPJ66_008783</name>
</gene>
<protein>
    <submittedName>
        <fullName evidence="1">Uncharacterized protein</fullName>
    </submittedName>
</protein>
<proteinExistence type="predicted"/>
<dbReference type="EMBL" id="JANBPG010001847">
    <property type="protein sequence ID" value="KAJ1888030.1"/>
    <property type="molecule type" value="Genomic_DNA"/>
</dbReference>
<evidence type="ECO:0000313" key="1">
    <source>
        <dbReference type="EMBL" id="KAJ1888030.1"/>
    </source>
</evidence>
<organism evidence="1 2">
    <name type="scientific">Kickxella alabastrina</name>
    <dbReference type="NCBI Taxonomy" id="61397"/>
    <lineage>
        <taxon>Eukaryota</taxon>
        <taxon>Fungi</taxon>
        <taxon>Fungi incertae sedis</taxon>
        <taxon>Zoopagomycota</taxon>
        <taxon>Kickxellomycotina</taxon>
        <taxon>Kickxellomycetes</taxon>
        <taxon>Kickxellales</taxon>
        <taxon>Kickxellaceae</taxon>
        <taxon>Kickxella</taxon>
    </lineage>
</organism>
<keyword evidence="2" id="KW-1185">Reference proteome</keyword>